<dbReference type="PROSITE" id="PS50850">
    <property type="entry name" value="MFS"/>
    <property type="match status" value="1"/>
</dbReference>
<keyword evidence="4 6" id="KW-1133">Transmembrane helix</keyword>
<accession>A0A2V3J4G7</accession>
<evidence type="ECO:0000256" key="6">
    <source>
        <dbReference type="SAM" id="Phobius"/>
    </source>
</evidence>
<comment type="similarity">
    <text evidence="2">Belongs to the major facilitator superfamily. Sugar transporter (TC 2.A.1.1) family.</text>
</comment>
<feature type="transmembrane region" description="Helical" evidence="6">
    <location>
        <begin position="7"/>
        <end position="32"/>
    </location>
</feature>
<feature type="transmembrane region" description="Helical" evidence="6">
    <location>
        <begin position="353"/>
        <end position="373"/>
    </location>
</feature>
<dbReference type="PROSITE" id="PS00216">
    <property type="entry name" value="SUGAR_TRANSPORT_1"/>
    <property type="match status" value="1"/>
</dbReference>
<feature type="domain" description="Major facilitator superfamily (MFS) profile" evidence="7">
    <location>
        <begin position="10"/>
        <end position="406"/>
    </location>
</feature>
<dbReference type="OrthoDB" id="3825at2759"/>
<feature type="transmembrane region" description="Helical" evidence="6">
    <location>
        <begin position="104"/>
        <end position="125"/>
    </location>
</feature>
<evidence type="ECO:0000313" key="9">
    <source>
        <dbReference type="Proteomes" id="UP000247409"/>
    </source>
</evidence>
<name>A0A2V3J4G7_9FLOR</name>
<dbReference type="STRING" id="448386.A0A2V3J4G7"/>
<dbReference type="Proteomes" id="UP000247409">
    <property type="component" value="Unassembled WGS sequence"/>
</dbReference>
<dbReference type="InterPro" id="IPR050360">
    <property type="entry name" value="MFS_Sugar_Transporters"/>
</dbReference>
<dbReference type="Pfam" id="PF00083">
    <property type="entry name" value="Sugar_tr"/>
    <property type="match status" value="2"/>
</dbReference>
<feature type="transmembrane region" description="Helical" evidence="6">
    <location>
        <begin position="220"/>
        <end position="245"/>
    </location>
</feature>
<dbReference type="GO" id="GO:0005351">
    <property type="term" value="F:carbohydrate:proton symporter activity"/>
    <property type="evidence" value="ECO:0007669"/>
    <property type="project" value="TreeGrafter"/>
</dbReference>
<keyword evidence="3 6" id="KW-0812">Transmembrane</keyword>
<dbReference type="GO" id="GO:0016020">
    <property type="term" value="C:membrane"/>
    <property type="evidence" value="ECO:0007669"/>
    <property type="project" value="UniProtKB-SubCell"/>
</dbReference>
<dbReference type="AlphaFoldDB" id="A0A2V3J4G7"/>
<feature type="transmembrane region" description="Helical" evidence="6">
    <location>
        <begin position="79"/>
        <end position="98"/>
    </location>
</feature>
<evidence type="ECO:0000259" key="7">
    <source>
        <dbReference type="PROSITE" id="PS50850"/>
    </source>
</evidence>
<dbReference type="InterPro" id="IPR003663">
    <property type="entry name" value="Sugar/inositol_transpt"/>
</dbReference>
<reference evidence="8 9" key="1">
    <citation type="journal article" date="2018" name="Mol. Biol. Evol.">
        <title>Analysis of the draft genome of the red seaweed Gracilariopsis chorda provides insights into genome size evolution in Rhodophyta.</title>
        <authorList>
            <person name="Lee J."/>
            <person name="Yang E.C."/>
            <person name="Graf L."/>
            <person name="Yang J.H."/>
            <person name="Qiu H."/>
            <person name="Zel Zion U."/>
            <person name="Chan C.X."/>
            <person name="Stephens T.G."/>
            <person name="Weber A.P.M."/>
            <person name="Boo G.H."/>
            <person name="Boo S.M."/>
            <person name="Kim K.M."/>
            <person name="Shin Y."/>
            <person name="Jung M."/>
            <person name="Lee S.J."/>
            <person name="Yim H.S."/>
            <person name="Lee J.H."/>
            <person name="Bhattacharya D."/>
            <person name="Yoon H.S."/>
        </authorList>
    </citation>
    <scope>NUCLEOTIDE SEQUENCE [LARGE SCALE GENOMIC DNA]</scope>
    <source>
        <strain evidence="8 9">SKKU-2015</strain>
        <tissue evidence="8">Whole body</tissue>
    </source>
</reference>
<keyword evidence="9" id="KW-1185">Reference proteome</keyword>
<gene>
    <name evidence="8" type="ORF">BWQ96_01443</name>
</gene>
<feature type="transmembrane region" description="Helical" evidence="6">
    <location>
        <begin position="287"/>
        <end position="306"/>
    </location>
</feature>
<dbReference type="InterPro" id="IPR036259">
    <property type="entry name" value="MFS_trans_sf"/>
</dbReference>
<evidence type="ECO:0000256" key="3">
    <source>
        <dbReference type="ARBA" id="ARBA00022692"/>
    </source>
</evidence>
<dbReference type="InterPro" id="IPR005828">
    <property type="entry name" value="MFS_sugar_transport-like"/>
</dbReference>
<dbReference type="PANTHER" id="PTHR48022:SF2">
    <property type="entry name" value="PLASTIDIC GLUCOSE TRANSPORTER 4"/>
    <property type="match status" value="1"/>
</dbReference>
<dbReference type="PANTHER" id="PTHR48022">
    <property type="entry name" value="PLASTIDIC GLUCOSE TRANSPORTER 4"/>
    <property type="match status" value="1"/>
</dbReference>
<proteinExistence type="inferred from homology"/>
<dbReference type="Gene3D" id="1.20.1250.20">
    <property type="entry name" value="MFS general substrate transporter like domains"/>
    <property type="match status" value="2"/>
</dbReference>
<evidence type="ECO:0000313" key="8">
    <source>
        <dbReference type="EMBL" id="PXF48887.1"/>
    </source>
</evidence>
<feature type="transmembrane region" description="Helical" evidence="6">
    <location>
        <begin position="52"/>
        <end position="72"/>
    </location>
</feature>
<comment type="subcellular location">
    <subcellularLocation>
        <location evidence="1">Membrane</location>
        <topology evidence="1">Multi-pass membrane protein</topology>
    </subcellularLocation>
</comment>
<dbReference type="PRINTS" id="PR00171">
    <property type="entry name" value="SUGRTRNSPORT"/>
</dbReference>
<evidence type="ECO:0000256" key="2">
    <source>
        <dbReference type="ARBA" id="ARBA00010992"/>
    </source>
</evidence>
<dbReference type="EMBL" id="NBIV01000011">
    <property type="protein sequence ID" value="PXF48887.1"/>
    <property type="molecule type" value="Genomic_DNA"/>
</dbReference>
<feature type="transmembrane region" description="Helical" evidence="6">
    <location>
        <begin position="318"/>
        <end position="341"/>
    </location>
</feature>
<dbReference type="InterPro" id="IPR020846">
    <property type="entry name" value="MFS_dom"/>
</dbReference>
<dbReference type="InterPro" id="IPR005829">
    <property type="entry name" value="Sugar_transporter_CS"/>
</dbReference>
<evidence type="ECO:0000256" key="5">
    <source>
        <dbReference type="ARBA" id="ARBA00023136"/>
    </source>
</evidence>
<feature type="transmembrane region" description="Helical" evidence="6">
    <location>
        <begin position="379"/>
        <end position="399"/>
    </location>
</feature>
<evidence type="ECO:0000256" key="1">
    <source>
        <dbReference type="ARBA" id="ARBA00004141"/>
    </source>
</evidence>
<sequence>MPTSLRLWSMCISANLGGLLVGLHLALFSGILEMPSFTKDMPFDLTPPIKSVITSALVLGFIAGAIPAGPLCDKYGRRVALMITAALFLSSTIAMAFARKLYQLVLARLVAGLGYAVANVTCTLYTAEVAPPQVRGILVNLYQLLITVGIFASQSVNALIWEHGQWTTPVWLATIPAALMLILVFLLVTESHVWETRPSSEERKTTLLDVWKSASGRKRLVIGCGLAVSQQLTGINAIIFFGPALVSDVLKLETSSAPFIAAAIIGAANVLATVASLGIVERFGRRVLLLTAGPPMISSLLVIGAMRGEIVPTNRTLGVGALLLFVISFAIAYGPVPFLIIAEIFPVAYKGTAMGFCSLVLATACLGLGAFFLPALKVFGGYVFGFFAISVAVSSWFVFTKVPETRNLTLDEVDELLS</sequence>
<feature type="transmembrane region" description="Helical" evidence="6">
    <location>
        <begin position="257"/>
        <end position="280"/>
    </location>
</feature>
<feature type="transmembrane region" description="Helical" evidence="6">
    <location>
        <begin position="168"/>
        <end position="188"/>
    </location>
</feature>
<protein>
    <submittedName>
        <fullName evidence="8">Putative metabolite transport protein CsbC</fullName>
    </submittedName>
</protein>
<evidence type="ECO:0000256" key="4">
    <source>
        <dbReference type="ARBA" id="ARBA00022989"/>
    </source>
</evidence>
<comment type="caution">
    <text evidence="8">The sequence shown here is derived from an EMBL/GenBank/DDBJ whole genome shotgun (WGS) entry which is preliminary data.</text>
</comment>
<feature type="transmembrane region" description="Helical" evidence="6">
    <location>
        <begin position="137"/>
        <end position="156"/>
    </location>
</feature>
<keyword evidence="5 6" id="KW-0472">Membrane</keyword>
<dbReference type="SUPFAM" id="SSF103473">
    <property type="entry name" value="MFS general substrate transporter"/>
    <property type="match status" value="1"/>
</dbReference>
<organism evidence="8 9">
    <name type="scientific">Gracilariopsis chorda</name>
    <dbReference type="NCBI Taxonomy" id="448386"/>
    <lineage>
        <taxon>Eukaryota</taxon>
        <taxon>Rhodophyta</taxon>
        <taxon>Florideophyceae</taxon>
        <taxon>Rhodymeniophycidae</taxon>
        <taxon>Gracilariales</taxon>
        <taxon>Gracilariaceae</taxon>
        <taxon>Gracilariopsis</taxon>
    </lineage>
</organism>